<dbReference type="AlphaFoldDB" id="A0A4Y7JB94"/>
<organism evidence="2 3">
    <name type="scientific">Papaver somniferum</name>
    <name type="common">Opium poppy</name>
    <dbReference type="NCBI Taxonomy" id="3469"/>
    <lineage>
        <taxon>Eukaryota</taxon>
        <taxon>Viridiplantae</taxon>
        <taxon>Streptophyta</taxon>
        <taxon>Embryophyta</taxon>
        <taxon>Tracheophyta</taxon>
        <taxon>Spermatophyta</taxon>
        <taxon>Magnoliopsida</taxon>
        <taxon>Ranunculales</taxon>
        <taxon>Papaveraceae</taxon>
        <taxon>Papaveroideae</taxon>
        <taxon>Papaver</taxon>
    </lineage>
</organism>
<proteinExistence type="predicted"/>
<evidence type="ECO:0000313" key="2">
    <source>
        <dbReference type="EMBL" id="RZC56999.1"/>
    </source>
</evidence>
<evidence type="ECO:0000313" key="3">
    <source>
        <dbReference type="Proteomes" id="UP000316621"/>
    </source>
</evidence>
<dbReference type="Gramene" id="RZC56999">
    <property type="protein sequence ID" value="RZC56999"/>
    <property type="gene ID" value="C5167_015858"/>
</dbReference>
<dbReference type="PANTHER" id="PTHR46033:SF80">
    <property type="entry name" value="PROTEIN MAIN-LIKE 2-LIKE"/>
    <property type="match status" value="1"/>
</dbReference>
<dbReference type="Pfam" id="PF10536">
    <property type="entry name" value="PMD"/>
    <property type="match status" value="1"/>
</dbReference>
<dbReference type="GO" id="GO:0010073">
    <property type="term" value="P:meristem maintenance"/>
    <property type="evidence" value="ECO:0007669"/>
    <property type="project" value="InterPro"/>
</dbReference>
<dbReference type="Proteomes" id="UP000316621">
    <property type="component" value="Chromosome 3"/>
</dbReference>
<keyword evidence="3" id="KW-1185">Reference proteome</keyword>
<evidence type="ECO:0000259" key="1">
    <source>
        <dbReference type="Pfam" id="PF10536"/>
    </source>
</evidence>
<sequence length="173" mass="20221">MDKNNILGLNVIGKSIAERDNHSFELEWTKFHDLTNKLFGWDYKTSGKLLCSKVSRTKTIKLTLLKKKVFPDTSSNRVSANYLQYLDLLEEVFTYSWGTVAMTHLMKEMRRASKAVANQFVGNFTLLQVWDYEHFPTLFKDNPFLKFIPVDDPEEPRAKRYEFNSHPKPGNNH</sequence>
<feature type="domain" description="Aminotransferase-like plant mobile" evidence="1">
    <location>
        <begin position="55"/>
        <end position="162"/>
    </location>
</feature>
<dbReference type="EMBL" id="CM010717">
    <property type="protein sequence ID" value="RZC56999.1"/>
    <property type="molecule type" value="Genomic_DNA"/>
</dbReference>
<protein>
    <recommendedName>
        <fullName evidence="1">Aminotransferase-like plant mobile domain-containing protein</fullName>
    </recommendedName>
</protein>
<name>A0A4Y7JB94_PAPSO</name>
<reference evidence="2 3" key="1">
    <citation type="journal article" date="2018" name="Science">
        <title>The opium poppy genome and morphinan production.</title>
        <authorList>
            <person name="Guo L."/>
            <person name="Winzer T."/>
            <person name="Yang X."/>
            <person name="Li Y."/>
            <person name="Ning Z."/>
            <person name="He Z."/>
            <person name="Teodor R."/>
            <person name="Lu Y."/>
            <person name="Bowser T.A."/>
            <person name="Graham I.A."/>
            <person name="Ye K."/>
        </authorList>
    </citation>
    <scope>NUCLEOTIDE SEQUENCE [LARGE SCALE GENOMIC DNA]</scope>
    <source>
        <strain evidence="3">cv. HN1</strain>
        <tissue evidence="2">Leaves</tissue>
    </source>
</reference>
<dbReference type="PANTHER" id="PTHR46033">
    <property type="entry name" value="PROTEIN MAIN-LIKE 2"/>
    <property type="match status" value="1"/>
</dbReference>
<accession>A0A4Y7JB94</accession>
<gene>
    <name evidence="2" type="ORF">C5167_015858</name>
</gene>
<dbReference type="InterPro" id="IPR019557">
    <property type="entry name" value="AminoTfrase-like_pln_mobile"/>
</dbReference>
<dbReference type="InterPro" id="IPR044824">
    <property type="entry name" value="MAIN-like"/>
</dbReference>